<dbReference type="Proteomes" id="UP001201812">
    <property type="component" value="Unassembled WGS sequence"/>
</dbReference>
<dbReference type="AlphaFoldDB" id="A0AAD4MJX4"/>
<evidence type="ECO:0000313" key="1">
    <source>
        <dbReference type="EMBL" id="KAI1696523.1"/>
    </source>
</evidence>
<accession>A0AAD4MJX4</accession>
<protein>
    <submittedName>
        <fullName evidence="1">Uncharacterized protein</fullName>
    </submittedName>
</protein>
<evidence type="ECO:0000313" key="2">
    <source>
        <dbReference type="Proteomes" id="UP001201812"/>
    </source>
</evidence>
<comment type="caution">
    <text evidence="1">The sequence shown here is derived from an EMBL/GenBank/DDBJ whole genome shotgun (WGS) entry which is preliminary data.</text>
</comment>
<sequence length="68" mass="7632">MVLNELNDPNRKQYPGHLLNVLGRNATCQLQKRAKHNNAVRYNARVINYAVIEQKESANTASPTTAVL</sequence>
<reference evidence="1" key="1">
    <citation type="submission" date="2022-01" db="EMBL/GenBank/DDBJ databases">
        <title>Genome Sequence Resource for Two Populations of Ditylenchus destructor, the Migratory Endoparasitic Phytonematode.</title>
        <authorList>
            <person name="Zhang H."/>
            <person name="Lin R."/>
            <person name="Xie B."/>
        </authorList>
    </citation>
    <scope>NUCLEOTIDE SEQUENCE</scope>
    <source>
        <strain evidence="1">BazhouSP</strain>
    </source>
</reference>
<organism evidence="1 2">
    <name type="scientific">Ditylenchus destructor</name>
    <dbReference type="NCBI Taxonomy" id="166010"/>
    <lineage>
        <taxon>Eukaryota</taxon>
        <taxon>Metazoa</taxon>
        <taxon>Ecdysozoa</taxon>
        <taxon>Nematoda</taxon>
        <taxon>Chromadorea</taxon>
        <taxon>Rhabditida</taxon>
        <taxon>Tylenchina</taxon>
        <taxon>Tylenchomorpha</taxon>
        <taxon>Sphaerularioidea</taxon>
        <taxon>Anguinidae</taxon>
        <taxon>Anguininae</taxon>
        <taxon>Ditylenchus</taxon>
    </lineage>
</organism>
<keyword evidence="2" id="KW-1185">Reference proteome</keyword>
<dbReference type="EMBL" id="JAKKPZ010000324">
    <property type="protein sequence ID" value="KAI1696523.1"/>
    <property type="molecule type" value="Genomic_DNA"/>
</dbReference>
<name>A0AAD4MJX4_9BILA</name>
<proteinExistence type="predicted"/>
<gene>
    <name evidence="1" type="ORF">DdX_19009</name>
</gene>